<evidence type="ECO:0000313" key="1">
    <source>
        <dbReference type="EMBL" id="KIM64458.1"/>
    </source>
</evidence>
<dbReference type="HOGENOM" id="CLU_018003_3_0_1"/>
<dbReference type="Proteomes" id="UP000053989">
    <property type="component" value="Unassembled WGS sequence"/>
</dbReference>
<organism evidence="1 2">
    <name type="scientific">Scleroderma citrinum Foug A</name>
    <dbReference type="NCBI Taxonomy" id="1036808"/>
    <lineage>
        <taxon>Eukaryota</taxon>
        <taxon>Fungi</taxon>
        <taxon>Dikarya</taxon>
        <taxon>Basidiomycota</taxon>
        <taxon>Agaricomycotina</taxon>
        <taxon>Agaricomycetes</taxon>
        <taxon>Agaricomycetidae</taxon>
        <taxon>Boletales</taxon>
        <taxon>Sclerodermatineae</taxon>
        <taxon>Sclerodermataceae</taxon>
        <taxon>Scleroderma</taxon>
    </lineage>
</organism>
<keyword evidence="2" id="KW-1185">Reference proteome</keyword>
<reference evidence="1 2" key="1">
    <citation type="submission" date="2014-04" db="EMBL/GenBank/DDBJ databases">
        <authorList>
            <consortium name="DOE Joint Genome Institute"/>
            <person name="Kuo A."/>
            <person name="Kohler A."/>
            <person name="Nagy L.G."/>
            <person name="Floudas D."/>
            <person name="Copeland A."/>
            <person name="Barry K.W."/>
            <person name="Cichocki N."/>
            <person name="Veneault-Fourrey C."/>
            <person name="LaButti K."/>
            <person name="Lindquist E.A."/>
            <person name="Lipzen A."/>
            <person name="Lundell T."/>
            <person name="Morin E."/>
            <person name="Murat C."/>
            <person name="Sun H."/>
            <person name="Tunlid A."/>
            <person name="Henrissat B."/>
            <person name="Grigoriev I.V."/>
            <person name="Hibbett D.S."/>
            <person name="Martin F."/>
            <person name="Nordberg H.P."/>
            <person name="Cantor M.N."/>
            <person name="Hua S.X."/>
        </authorList>
    </citation>
    <scope>NUCLEOTIDE SEQUENCE [LARGE SCALE GENOMIC DNA]</scope>
    <source>
        <strain evidence="1 2">Foug A</strain>
    </source>
</reference>
<evidence type="ECO:0000313" key="2">
    <source>
        <dbReference type="Proteomes" id="UP000053989"/>
    </source>
</evidence>
<reference evidence="2" key="2">
    <citation type="submission" date="2015-01" db="EMBL/GenBank/DDBJ databases">
        <title>Evolutionary Origins and Diversification of the Mycorrhizal Mutualists.</title>
        <authorList>
            <consortium name="DOE Joint Genome Institute"/>
            <consortium name="Mycorrhizal Genomics Consortium"/>
            <person name="Kohler A."/>
            <person name="Kuo A."/>
            <person name="Nagy L.G."/>
            <person name="Floudas D."/>
            <person name="Copeland A."/>
            <person name="Barry K.W."/>
            <person name="Cichocki N."/>
            <person name="Veneault-Fourrey C."/>
            <person name="LaButti K."/>
            <person name="Lindquist E.A."/>
            <person name="Lipzen A."/>
            <person name="Lundell T."/>
            <person name="Morin E."/>
            <person name="Murat C."/>
            <person name="Riley R."/>
            <person name="Ohm R."/>
            <person name="Sun H."/>
            <person name="Tunlid A."/>
            <person name="Henrissat B."/>
            <person name="Grigoriev I.V."/>
            <person name="Hibbett D.S."/>
            <person name="Martin F."/>
        </authorList>
    </citation>
    <scope>NUCLEOTIDE SEQUENCE [LARGE SCALE GENOMIC DNA]</scope>
    <source>
        <strain evidence="2">Foug A</strain>
    </source>
</reference>
<protein>
    <recommendedName>
        <fullName evidence="3">G domain-containing protein</fullName>
    </recommendedName>
</protein>
<dbReference type="AlphaFoldDB" id="A0A0C2ZSE2"/>
<gene>
    <name evidence="1" type="ORF">SCLCIDRAFT_632107</name>
</gene>
<dbReference type="InParanoid" id="A0A0C2ZSE2"/>
<proteinExistence type="predicted"/>
<accession>A0A0C2ZSE2</accession>
<evidence type="ECO:0008006" key="3">
    <source>
        <dbReference type="Google" id="ProtNLM"/>
    </source>
</evidence>
<dbReference type="EMBL" id="KN822028">
    <property type="protein sequence ID" value="KIM64458.1"/>
    <property type="molecule type" value="Genomic_DNA"/>
</dbReference>
<dbReference type="OrthoDB" id="2612761at2759"/>
<name>A0A0C2ZSE2_9AGAM</name>
<sequence length="178" mass="20550">MGAFDRDRRTHRNIQSLNPSTRDVQAWTYKCEQIPHNIVLVDTPSFHTGHVFDAESIMRKWIQASRFSKCGRSGILYLHNLAGNPDERGLLIQEHLDTFAETFPRGCSVPGRVYVVPTMDRGLIPGSRIFQRHYPRLQTAMHSLHTKWNASMFRQNFRDEPEIAYNAVRNLMQDIAGV</sequence>